<dbReference type="Gene3D" id="3.30.420.10">
    <property type="entry name" value="Ribonuclease H-like superfamily/Ribonuclease H"/>
    <property type="match status" value="1"/>
</dbReference>
<dbReference type="Pfam" id="PF21762">
    <property type="entry name" value="DEDDh_C"/>
    <property type="match status" value="1"/>
</dbReference>
<accession>A0AAN6NF37</accession>
<gene>
    <name evidence="3" type="ORF">QBC46DRAFT_350370</name>
</gene>
<keyword evidence="4" id="KW-1185">Reference proteome</keyword>
<feature type="domain" description="Gfd2/YDR514C-like C-terminal" evidence="2">
    <location>
        <begin position="351"/>
        <end position="534"/>
    </location>
</feature>
<feature type="compositionally biased region" description="Polar residues" evidence="1">
    <location>
        <begin position="609"/>
        <end position="623"/>
    </location>
</feature>
<dbReference type="InterPro" id="IPR040151">
    <property type="entry name" value="Gfd2/YDR514C-like"/>
</dbReference>
<proteinExistence type="predicted"/>
<name>A0AAN6NF37_9PEZI</name>
<sequence length="623" mass="69629">MEDPEFVELLQALTGQKELWEGYDPTTVHSTDPEGEDVTNRSPGSEITDNDASTPEKQPASGDLNRPSTDPDDNMDSLSLEGSPQRYNYKLNKARAAACEPEVHRDASELEKAGLSWPETGLQEGEVSAIGELFCPWRLVKDYPHMYVGKRNGERAKPLFAKEAIHQNRVWDVYYLHFPRSVGKKPIIFVPTYQLQHLLDVVNRKLNTKLTIPSGVNYEKFSMRFGDHGTPRPRFLGRSTGSMHFASLCQSIPEPQDDEGLEDVSHLIREDFVERLQDINRNRKMKNSGEKAEKKRRLRAQNHKAWGRAIKRVQRYLALRKRIGDATASADPQDLIDLGLPLAAEPEGSVVFVAVDIEAYEFDHNLVTEVGIATLDTASIAQVASGPGGENWFPLIQARHIRIKENAWAKNTRHVRGCADYFDFGTSEFVHSDNVIPIVKEILGPLDNSGKKRPIVLVFHDAGQDIKYLRVLGHDIYQNENILEIIDTKEMHQSIVRHRDSTSLQNVLNYLDIPWQHLHNAGNDAVYTLRAMVGLAVKKRLMSLEKAALPKETVKTKKQAPNGEGAEDEGWSSNGEDTDGGEPVRPSNPAVDSDEGQMGASLPLDNILSEPQSDTDALTPGSF</sequence>
<dbReference type="GO" id="GO:0005634">
    <property type="term" value="C:nucleus"/>
    <property type="evidence" value="ECO:0007669"/>
    <property type="project" value="TreeGrafter"/>
</dbReference>
<dbReference type="EMBL" id="MU853758">
    <property type="protein sequence ID" value="KAK3944641.1"/>
    <property type="molecule type" value="Genomic_DNA"/>
</dbReference>
<dbReference type="PANTHER" id="PTHR28083:SF1">
    <property type="entry name" value="GOOD FOR FULL DBP5 ACTIVITY PROTEIN 2"/>
    <property type="match status" value="1"/>
</dbReference>
<dbReference type="Proteomes" id="UP001303473">
    <property type="component" value="Unassembled WGS sequence"/>
</dbReference>
<evidence type="ECO:0000313" key="4">
    <source>
        <dbReference type="Proteomes" id="UP001303473"/>
    </source>
</evidence>
<evidence type="ECO:0000313" key="3">
    <source>
        <dbReference type="EMBL" id="KAK3944641.1"/>
    </source>
</evidence>
<dbReference type="InterPro" id="IPR012337">
    <property type="entry name" value="RNaseH-like_sf"/>
</dbReference>
<evidence type="ECO:0000259" key="2">
    <source>
        <dbReference type="Pfam" id="PF21762"/>
    </source>
</evidence>
<dbReference type="GO" id="GO:0003676">
    <property type="term" value="F:nucleic acid binding"/>
    <property type="evidence" value="ECO:0007669"/>
    <property type="project" value="InterPro"/>
</dbReference>
<feature type="region of interest" description="Disordered" evidence="1">
    <location>
        <begin position="16"/>
        <end position="84"/>
    </location>
</feature>
<dbReference type="InterPro" id="IPR048519">
    <property type="entry name" value="Gfd2/YDR514C-like_C"/>
</dbReference>
<evidence type="ECO:0000256" key="1">
    <source>
        <dbReference type="SAM" id="MobiDB-lite"/>
    </source>
</evidence>
<reference evidence="4" key="1">
    <citation type="journal article" date="2023" name="Mol. Phylogenet. Evol.">
        <title>Genome-scale phylogeny and comparative genomics of the fungal order Sordariales.</title>
        <authorList>
            <person name="Hensen N."/>
            <person name="Bonometti L."/>
            <person name="Westerberg I."/>
            <person name="Brannstrom I.O."/>
            <person name="Guillou S."/>
            <person name="Cros-Aarteil S."/>
            <person name="Calhoun S."/>
            <person name="Haridas S."/>
            <person name="Kuo A."/>
            <person name="Mondo S."/>
            <person name="Pangilinan J."/>
            <person name="Riley R."/>
            <person name="LaButti K."/>
            <person name="Andreopoulos B."/>
            <person name="Lipzen A."/>
            <person name="Chen C."/>
            <person name="Yan M."/>
            <person name="Daum C."/>
            <person name="Ng V."/>
            <person name="Clum A."/>
            <person name="Steindorff A."/>
            <person name="Ohm R.A."/>
            <person name="Martin F."/>
            <person name="Silar P."/>
            <person name="Natvig D.O."/>
            <person name="Lalanne C."/>
            <person name="Gautier V."/>
            <person name="Ament-Velasquez S.L."/>
            <person name="Kruys A."/>
            <person name="Hutchinson M.I."/>
            <person name="Powell A.J."/>
            <person name="Barry K."/>
            <person name="Miller A.N."/>
            <person name="Grigoriev I.V."/>
            <person name="Debuchy R."/>
            <person name="Gladieux P."/>
            <person name="Hiltunen Thoren M."/>
            <person name="Johannesson H."/>
        </authorList>
    </citation>
    <scope>NUCLEOTIDE SEQUENCE [LARGE SCALE GENOMIC DNA]</scope>
    <source>
        <strain evidence="4">CBS 340.73</strain>
    </source>
</reference>
<dbReference type="InterPro" id="IPR036397">
    <property type="entry name" value="RNaseH_sf"/>
</dbReference>
<comment type="caution">
    <text evidence="3">The sequence shown here is derived from an EMBL/GenBank/DDBJ whole genome shotgun (WGS) entry which is preliminary data.</text>
</comment>
<dbReference type="AlphaFoldDB" id="A0AAN6NF37"/>
<dbReference type="PANTHER" id="PTHR28083">
    <property type="entry name" value="GOOD FOR FULL DBP5 ACTIVITY PROTEIN 2"/>
    <property type="match status" value="1"/>
</dbReference>
<protein>
    <submittedName>
        <fullName evidence="3">Good for full DBP5 activity protein 2</fullName>
    </submittedName>
</protein>
<feature type="compositionally biased region" description="Polar residues" evidence="1">
    <location>
        <begin position="40"/>
        <end position="56"/>
    </location>
</feature>
<feature type="compositionally biased region" description="Acidic residues" evidence="1">
    <location>
        <begin position="565"/>
        <end position="580"/>
    </location>
</feature>
<feature type="region of interest" description="Disordered" evidence="1">
    <location>
        <begin position="552"/>
        <end position="623"/>
    </location>
</feature>
<organism evidence="3 4">
    <name type="scientific">Diplogelasinospora grovesii</name>
    <dbReference type="NCBI Taxonomy" id="303347"/>
    <lineage>
        <taxon>Eukaryota</taxon>
        <taxon>Fungi</taxon>
        <taxon>Dikarya</taxon>
        <taxon>Ascomycota</taxon>
        <taxon>Pezizomycotina</taxon>
        <taxon>Sordariomycetes</taxon>
        <taxon>Sordariomycetidae</taxon>
        <taxon>Sordariales</taxon>
        <taxon>Diplogelasinosporaceae</taxon>
        <taxon>Diplogelasinospora</taxon>
    </lineage>
</organism>
<dbReference type="SUPFAM" id="SSF53098">
    <property type="entry name" value="Ribonuclease H-like"/>
    <property type="match status" value="1"/>
</dbReference>